<dbReference type="PATRIC" id="fig|1706438.3.peg.1434"/>
<dbReference type="InterPro" id="IPR005997">
    <property type="entry name" value="Ribosomal_uL30_arc"/>
</dbReference>
<dbReference type="AlphaFoldDB" id="A0A150IIU7"/>
<comment type="similarity">
    <text evidence="1 4">Belongs to the universal ribosomal protein uL30 family.</text>
</comment>
<comment type="caution">
    <text evidence="6">The sequence shown here is derived from an EMBL/GenBank/DDBJ whole genome shotgun (WGS) entry which is preliminary data.</text>
</comment>
<dbReference type="Proteomes" id="UP000091929">
    <property type="component" value="Unassembled WGS sequence"/>
</dbReference>
<evidence type="ECO:0000259" key="5">
    <source>
        <dbReference type="Pfam" id="PF00327"/>
    </source>
</evidence>
<comment type="subunit">
    <text evidence="4">Part of the 50S ribosomal subunit.</text>
</comment>
<evidence type="ECO:0000256" key="2">
    <source>
        <dbReference type="ARBA" id="ARBA00022980"/>
    </source>
</evidence>
<dbReference type="CDD" id="cd01657">
    <property type="entry name" value="Ribosomal_L7_archeal_euk"/>
    <property type="match status" value="1"/>
</dbReference>
<sequence>MNRLAVVRVRGRVDVRKDVQDTLKMLNLTKANHCVIIDDRESFAGMLQKVKDYVTYGPIDSNTLSKLIIKWGRLEGDIRVTEEYVKEKTGKDIEAFCKDFLEFKCELSDLNIKKVFRLHPPHKGYEATKKPYTLGGTLGPRDIEINGLIQKMI</sequence>
<keyword evidence="3 4" id="KW-0687">Ribonucleoprotein</keyword>
<dbReference type="Gene3D" id="1.10.15.30">
    <property type="match status" value="1"/>
</dbReference>
<dbReference type="InterPro" id="IPR035808">
    <property type="entry name" value="Ribosomal_uL30_euk_arc"/>
</dbReference>
<dbReference type="Proteomes" id="UP000092401">
    <property type="component" value="Unassembled WGS sequence"/>
</dbReference>
<dbReference type="GO" id="GO:0022625">
    <property type="term" value="C:cytosolic large ribosomal subunit"/>
    <property type="evidence" value="ECO:0007669"/>
    <property type="project" value="UniProtKB-UniRule"/>
</dbReference>
<dbReference type="SUPFAM" id="SSF55129">
    <property type="entry name" value="Ribosomal protein L30p/L7e"/>
    <property type="match status" value="1"/>
</dbReference>
<dbReference type="PATRIC" id="fig|1706436.3.peg.1343"/>
<dbReference type="GO" id="GO:0006412">
    <property type="term" value="P:translation"/>
    <property type="evidence" value="ECO:0007669"/>
    <property type="project" value="UniProtKB-UniRule"/>
</dbReference>
<keyword evidence="2 4" id="KW-0689">Ribosomal protein</keyword>
<dbReference type="NCBIfam" id="NF004711">
    <property type="entry name" value="PRK06049.1"/>
    <property type="match status" value="1"/>
</dbReference>
<dbReference type="NCBIfam" id="TIGR01309">
    <property type="entry name" value="uL30_arch"/>
    <property type="match status" value="1"/>
</dbReference>
<dbReference type="GO" id="GO:0003735">
    <property type="term" value="F:structural constituent of ribosome"/>
    <property type="evidence" value="ECO:0007669"/>
    <property type="project" value="UniProtKB-UniRule"/>
</dbReference>
<dbReference type="PANTHER" id="PTHR11524">
    <property type="entry name" value="60S RIBOSOMAL PROTEIN L7"/>
    <property type="match status" value="1"/>
</dbReference>
<dbReference type="EMBL" id="LNJC01000033">
    <property type="protein sequence ID" value="KYC49527.1"/>
    <property type="molecule type" value="Genomic_DNA"/>
</dbReference>
<reference evidence="9 10" key="1">
    <citation type="journal article" date="2016" name="ISME J.">
        <title>Chasing the elusive Euryarchaeota class WSA2: genomes reveal a uniquely fastidious methyl-reducing methanogen.</title>
        <authorList>
            <person name="Nobu M.K."/>
            <person name="Narihiro T."/>
            <person name="Kuroda K."/>
            <person name="Mei R."/>
            <person name="Liu W.T."/>
        </authorList>
    </citation>
    <scope>NUCLEOTIDE SEQUENCE [LARGE SCALE GENOMIC DNA]</scope>
    <source>
        <strain evidence="6">B03fssc0709_Meth_Bin005</strain>
        <strain evidence="7">B15fssc0709_Meth_Bin003</strain>
        <strain evidence="8">BMIXfssc0709_Meth_Bin006</strain>
    </source>
</reference>
<accession>A0A150IQH1</accession>
<evidence type="ECO:0000313" key="8">
    <source>
        <dbReference type="EMBL" id="KYC49527.1"/>
    </source>
</evidence>
<evidence type="ECO:0000313" key="10">
    <source>
        <dbReference type="Proteomes" id="UP000092401"/>
    </source>
</evidence>
<evidence type="ECO:0000256" key="3">
    <source>
        <dbReference type="ARBA" id="ARBA00023274"/>
    </source>
</evidence>
<evidence type="ECO:0000313" key="9">
    <source>
        <dbReference type="Proteomes" id="UP000091929"/>
    </source>
</evidence>
<dbReference type="GO" id="GO:0000463">
    <property type="term" value="P:maturation of LSU-rRNA from tricistronic rRNA transcript (SSU-rRNA, 5.8S rRNA, LSU-rRNA)"/>
    <property type="evidence" value="ECO:0007669"/>
    <property type="project" value="TreeGrafter"/>
</dbReference>
<proteinExistence type="inferred from homology"/>
<protein>
    <recommendedName>
        <fullName evidence="4">Large ribosomal subunit protein uL30</fullName>
    </recommendedName>
</protein>
<dbReference type="Pfam" id="PF00327">
    <property type="entry name" value="Ribosomal_L30"/>
    <property type="match status" value="1"/>
</dbReference>
<dbReference type="EMBL" id="LNGF01000034">
    <property type="protein sequence ID" value="KYC47075.1"/>
    <property type="molecule type" value="Genomic_DNA"/>
</dbReference>
<name>A0A150IIU7_9EURY</name>
<dbReference type="HAMAP" id="MF_01371_A">
    <property type="entry name" value="Ribosomal_uL30_A"/>
    <property type="match status" value="1"/>
</dbReference>
<accession>A0A150IX23</accession>
<dbReference type="InterPro" id="IPR036919">
    <property type="entry name" value="Ribo_uL30_ferredoxin-like_sf"/>
</dbReference>
<gene>
    <name evidence="4" type="primary">rpl30</name>
    <name evidence="6" type="ORF">APG10_01322</name>
    <name evidence="7" type="ORF">APG11_01450</name>
    <name evidence="8" type="ORF">APG12_01427</name>
</gene>
<organism evidence="6 10">
    <name type="scientific">Candidatus Methanofastidiosum methylothiophilum</name>
    <dbReference type="NCBI Taxonomy" id="1705564"/>
    <lineage>
        <taxon>Archaea</taxon>
        <taxon>Methanobacteriati</taxon>
        <taxon>Methanobacteriota</taxon>
        <taxon>Stenosarchaea group</taxon>
        <taxon>Candidatus Methanofastidiosia</taxon>
        <taxon>Candidatus Methanofastidiosales</taxon>
        <taxon>Candidatus Methanofastidiosaceae</taxon>
        <taxon>Candidatus Methanofastidiosum</taxon>
    </lineage>
</organism>
<dbReference type="PANTHER" id="PTHR11524:SF16">
    <property type="entry name" value="LARGE RIBOSOMAL SUBUNIT PROTEIN UL30"/>
    <property type="match status" value="1"/>
</dbReference>
<feature type="domain" description="Large ribosomal subunit protein uL30-like ferredoxin-like fold" evidence="5">
    <location>
        <begin position="4"/>
        <end position="54"/>
    </location>
</feature>
<dbReference type="GO" id="GO:0003723">
    <property type="term" value="F:RNA binding"/>
    <property type="evidence" value="ECO:0007669"/>
    <property type="project" value="TreeGrafter"/>
</dbReference>
<evidence type="ECO:0000313" key="7">
    <source>
        <dbReference type="EMBL" id="KYC47075.1"/>
    </source>
</evidence>
<evidence type="ECO:0000256" key="4">
    <source>
        <dbReference type="HAMAP-Rule" id="MF_01371"/>
    </source>
</evidence>
<evidence type="ECO:0000313" key="6">
    <source>
        <dbReference type="EMBL" id="KYC44921.1"/>
    </source>
</evidence>
<dbReference type="EMBL" id="LNGE01000037">
    <property type="protein sequence ID" value="KYC44921.1"/>
    <property type="molecule type" value="Genomic_DNA"/>
</dbReference>
<dbReference type="PROSITE" id="PS00634">
    <property type="entry name" value="RIBOSOMAL_L30"/>
    <property type="match status" value="1"/>
</dbReference>
<dbReference type="Gene3D" id="3.30.1390.20">
    <property type="entry name" value="Ribosomal protein L30, ferredoxin-like fold domain"/>
    <property type="match status" value="1"/>
</dbReference>
<accession>A0A150IIU7</accession>
<dbReference type="PATRIC" id="fig|1706437.3.peg.1457"/>
<dbReference type="InterPro" id="IPR016082">
    <property type="entry name" value="Ribosomal_uL30_ferredoxin-like"/>
</dbReference>
<evidence type="ECO:0000256" key="1">
    <source>
        <dbReference type="ARBA" id="ARBA00007594"/>
    </source>
</evidence>
<dbReference type="InterPro" id="IPR018038">
    <property type="entry name" value="Ribosomal_uL30_CS"/>
</dbReference>
<dbReference type="Proteomes" id="UP000092403">
    <property type="component" value="Unassembled WGS sequence"/>
</dbReference>
<dbReference type="InterPro" id="IPR039699">
    <property type="entry name" value="Ribosomal_uL30"/>
</dbReference>